<dbReference type="InterPro" id="IPR014001">
    <property type="entry name" value="Helicase_ATP-bd"/>
</dbReference>
<evidence type="ECO:0000256" key="9">
    <source>
        <dbReference type="ARBA" id="ARBA00023125"/>
    </source>
</evidence>
<dbReference type="EMBL" id="CP002546">
    <property type="protein sequence ID" value="ADY61996.1"/>
    <property type="molecule type" value="Genomic_DNA"/>
</dbReference>
<keyword evidence="9 10" id="KW-0238">DNA-binding</keyword>
<dbReference type="InterPro" id="IPR007409">
    <property type="entry name" value="Restrct_endonuc_type1_HsdR_N"/>
</dbReference>
<reference evidence="13" key="1">
    <citation type="submission" date="2011-02" db="EMBL/GenBank/DDBJ databases">
        <title>The complete genome of Planctomyces brasiliensis DSM 5305.</title>
        <authorList>
            <person name="Lucas S."/>
            <person name="Copeland A."/>
            <person name="Lapidus A."/>
            <person name="Bruce D."/>
            <person name="Goodwin L."/>
            <person name="Pitluck S."/>
            <person name="Kyrpides N."/>
            <person name="Mavromatis K."/>
            <person name="Pagani I."/>
            <person name="Ivanova N."/>
            <person name="Ovchinnikova G."/>
            <person name="Lu M."/>
            <person name="Detter J.C."/>
            <person name="Han C."/>
            <person name="Land M."/>
            <person name="Hauser L."/>
            <person name="Markowitz V."/>
            <person name="Cheng J.-F."/>
            <person name="Hugenholtz P."/>
            <person name="Woyke T."/>
            <person name="Wu D."/>
            <person name="Tindall B."/>
            <person name="Pomrenke H.G."/>
            <person name="Brambilla E."/>
            <person name="Klenk H.-P."/>
            <person name="Eisen J.A."/>
        </authorList>
    </citation>
    <scope>NUCLEOTIDE SEQUENCE [LARGE SCALE GENOMIC DNA]</scope>
    <source>
        <strain evidence="13">ATCC 49424 / DSM 5305 / JCM 21570 / NBRC 103401 / IFAM 1448</strain>
    </source>
</reference>
<dbReference type="Pfam" id="PF18766">
    <property type="entry name" value="SWI2_SNF2"/>
    <property type="match status" value="1"/>
</dbReference>
<dbReference type="Pfam" id="PF11867">
    <property type="entry name" value="T1RH-like_C"/>
    <property type="match status" value="1"/>
</dbReference>
<keyword evidence="5 10" id="KW-0680">Restriction system</keyword>
<dbReference type="InterPro" id="IPR051268">
    <property type="entry name" value="Type-I_R_enzyme_R_subunit"/>
</dbReference>
<dbReference type="GO" id="GO:0009307">
    <property type="term" value="P:DNA restriction-modification system"/>
    <property type="evidence" value="ECO:0007669"/>
    <property type="project" value="UniProtKB-KW"/>
</dbReference>
<evidence type="ECO:0000256" key="6">
    <source>
        <dbReference type="ARBA" id="ARBA00022759"/>
    </source>
</evidence>
<dbReference type="eggNOG" id="COG0610">
    <property type="taxonomic scope" value="Bacteria"/>
</dbReference>
<dbReference type="SMART" id="SM00487">
    <property type="entry name" value="DEXDc"/>
    <property type="match status" value="1"/>
</dbReference>
<proteinExistence type="inferred from homology"/>
<protein>
    <recommendedName>
        <fullName evidence="10">Type I restriction enzyme endonuclease subunit</fullName>
        <shortName evidence="10">R protein</shortName>
        <ecNumber evidence="10">3.1.21.3</ecNumber>
    </recommendedName>
</protein>
<evidence type="ECO:0000313" key="13">
    <source>
        <dbReference type="Proteomes" id="UP000006860"/>
    </source>
</evidence>
<dbReference type="Proteomes" id="UP000006860">
    <property type="component" value="Chromosome"/>
</dbReference>
<dbReference type="PANTHER" id="PTHR30195">
    <property type="entry name" value="TYPE I SITE-SPECIFIC DEOXYRIBONUCLEASE PROTEIN SUBUNIT M AND R"/>
    <property type="match status" value="1"/>
</dbReference>
<evidence type="ECO:0000256" key="2">
    <source>
        <dbReference type="ARBA" id="ARBA00008598"/>
    </source>
</evidence>
<dbReference type="GO" id="GO:0009035">
    <property type="term" value="F:type I site-specific deoxyribonuclease activity"/>
    <property type="evidence" value="ECO:0007669"/>
    <property type="project" value="UniProtKB-EC"/>
</dbReference>
<dbReference type="NCBIfam" id="TIGR00348">
    <property type="entry name" value="hsdR"/>
    <property type="match status" value="1"/>
</dbReference>
<dbReference type="PROSITE" id="PS51192">
    <property type="entry name" value="HELICASE_ATP_BIND_1"/>
    <property type="match status" value="1"/>
</dbReference>
<comment type="similarity">
    <text evidence="2 10">Belongs to the HsdR family.</text>
</comment>
<dbReference type="STRING" id="756272.Plabr_4424"/>
<dbReference type="EC" id="3.1.21.3" evidence="10"/>
<keyword evidence="8 10" id="KW-0067">ATP-binding</keyword>
<dbReference type="KEGG" id="pbs:Plabr_4424"/>
<feature type="domain" description="Helicase ATP-binding" evidence="11">
    <location>
        <begin position="287"/>
        <end position="453"/>
    </location>
</feature>
<evidence type="ECO:0000259" key="11">
    <source>
        <dbReference type="PROSITE" id="PS51192"/>
    </source>
</evidence>
<dbReference type="HOGENOM" id="CLU_005762_1_0_0"/>
<evidence type="ECO:0000256" key="8">
    <source>
        <dbReference type="ARBA" id="ARBA00022840"/>
    </source>
</evidence>
<name>F0SL90_RUBBR</name>
<evidence type="ECO:0000256" key="7">
    <source>
        <dbReference type="ARBA" id="ARBA00022801"/>
    </source>
</evidence>
<keyword evidence="13" id="KW-1185">Reference proteome</keyword>
<dbReference type="GO" id="GO:0005524">
    <property type="term" value="F:ATP binding"/>
    <property type="evidence" value="ECO:0007669"/>
    <property type="project" value="UniProtKB-KW"/>
</dbReference>
<evidence type="ECO:0000256" key="3">
    <source>
        <dbReference type="ARBA" id="ARBA00022722"/>
    </source>
</evidence>
<dbReference type="CDD" id="cd18800">
    <property type="entry name" value="SF2_C_EcoR124I-like"/>
    <property type="match status" value="1"/>
</dbReference>
<accession>F0SL90</accession>
<evidence type="ECO:0000256" key="4">
    <source>
        <dbReference type="ARBA" id="ARBA00022741"/>
    </source>
</evidence>
<dbReference type="OrthoDB" id="9758243at2"/>
<dbReference type="CDD" id="cd22332">
    <property type="entry name" value="HsdR_N"/>
    <property type="match status" value="1"/>
</dbReference>
<organism evidence="12 13">
    <name type="scientific">Rubinisphaera brasiliensis (strain ATCC 49424 / DSM 5305 / JCM 21570 / IAM 15109 / NBRC 103401 / IFAM 1448)</name>
    <name type="common">Planctomyces brasiliensis</name>
    <dbReference type="NCBI Taxonomy" id="756272"/>
    <lineage>
        <taxon>Bacteria</taxon>
        <taxon>Pseudomonadati</taxon>
        <taxon>Planctomycetota</taxon>
        <taxon>Planctomycetia</taxon>
        <taxon>Planctomycetales</taxon>
        <taxon>Planctomycetaceae</taxon>
        <taxon>Rubinisphaera</taxon>
    </lineage>
</organism>
<comment type="subunit">
    <text evidence="10">The type I restriction/modification system is composed of three polypeptides R, M and S.</text>
</comment>
<gene>
    <name evidence="12" type="ordered locus">Plabr_4424</name>
</gene>
<dbReference type="InterPro" id="IPR027417">
    <property type="entry name" value="P-loop_NTPase"/>
</dbReference>
<dbReference type="Gene3D" id="3.40.50.300">
    <property type="entry name" value="P-loop containing nucleotide triphosphate hydrolases"/>
    <property type="match status" value="3"/>
</dbReference>
<evidence type="ECO:0000256" key="10">
    <source>
        <dbReference type="RuleBase" id="RU364115"/>
    </source>
</evidence>
<evidence type="ECO:0000256" key="1">
    <source>
        <dbReference type="ARBA" id="ARBA00000851"/>
    </source>
</evidence>
<dbReference type="GO" id="GO:0003677">
    <property type="term" value="F:DNA binding"/>
    <property type="evidence" value="ECO:0007669"/>
    <property type="project" value="UniProtKB-KW"/>
</dbReference>
<dbReference type="InterPro" id="IPR055180">
    <property type="entry name" value="HsdR_RecA-like_helicase_dom_2"/>
</dbReference>
<evidence type="ECO:0000313" key="12">
    <source>
        <dbReference type="EMBL" id="ADY61996.1"/>
    </source>
</evidence>
<dbReference type="InterPro" id="IPR021810">
    <property type="entry name" value="T1RH-like_C"/>
</dbReference>
<dbReference type="PANTHER" id="PTHR30195:SF15">
    <property type="entry name" value="TYPE I RESTRICTION ENZYME HINDI ENDONUCLEASE SUBUNIT"/>
    <property type="match status" value="1"/>
</dbReference>
<keyword evidence="7 10" id="KW-0378">Hydrolase</keyword>
<keyword evidence="4 10" id="KW-0547">Nucleotide-binding</keyword>
<dbReference type="RefSeq" id="WP_013630701.1">
    <property type="nucleotide sequence ID" value="NC_015174.1"/>
</dbReference>
<sequence length="1030" mass="114244">MTGRISEAAIENAALNQLESLNIEVIRRGDLTPSFSSKHDLGVVLTDAIHSSIEKFNPHLPEATIATVVVSLSRPPHSILVENSRWFHKLLIEGVPVEYKDGETGEIRGGRARLIDFENPANNDFLVVRQLAIQGPSGNKIRPDLVLYVNGLPLVVIELKDPANTTATLDMAIDQLVRYKEIAPDLFVPNLLLVVSDGLLTRVGSITSGRQRFTPWRPEKGGEPTLEALIRELLTPAALLDYLRSCVAFEEDERGNIVKKVAGYHQFRAVRKARESVIDAVKTPDRQNDEAAGKGGVVWHTQGSGKSLTMLMLAGTLVRAAEMANPTVVIVTDRNDLDDQLFHTFAMGRELLRQEPVQAGSREHLKQLLDRASGGVIFTTIHKFAESHGMISERSNVVVMADEAHRSQYGFIEGGARWMREALPNATFVGFTGTPLMAGDKVTRHVFGEYADVYDIHQAVADGATVPIYYEPRIVKLTIDEAGARKAEATIAEAAKADENGEEMEENIRIPLEELYGAPERLERVAKFLVEHWEQRRSAMEGKAIVVTMSRGIAARLYDEIAKLRPSWADDDDDKGMLKVIMTGTPADPEHIARHVRSKAQRKALGARFKDPADEFRLAIVVDMWLTGFDVPCAHTMYLDKPLAGHNLMQAIARVNRVYGAKPGGLIVDLIGLADPLADALATYAKATGDSDKPVKELQDEAIPAMQSAFEQLRDFFHGFDYSPALDADPRTVIRTYLGAVDHVMDVNQTVGEETGWKRFRGMVKRLSTAFALAVPREETKEITPHLAFFQNVVRMIRKRLAEDAAPTSGTGASRDIDEAVRQVVGNAVDADDVIDLFAAAGLDTARLDILSDEFLNRVCALEQQNLALETLRKLLTDQIKISERTNLVQAQKFREALENAMLSYTNKQISTAEMIARLLELAKWVREAKQHGHDLGLSTEEIAFYDALAENGSAKEVMKSDKLRLMARELAEMVKKMPKLDWTQRESVRADLRRKVRRLLAMYGYPPDLSEDATQLVLKQAELSTEAGA</sequence>
<keyword evidence="6" id="KW-0255">Endonuclease</keyword>
<dbReference type="InterPro" id="IPR004473">
    <property type="entry name" value="Restrct_endonuc_typeI_HsdR"/>
</dbReference>
<keyword evidence="3" id="KW-0540">Nuclease</keyword>
<comment type="function">
    <text evidence="10">Subunit R is required for both nuclease and ATPase activities, but not for modification.</text>
</comment>
<dbReference type="Gene3D" id="3.90.1570.50">
    <property type="match status" value="1"/>
</dbReference>
<dbReference type="AlphaFoldDB" id="F0SL90"/>
<dbReference type="Pfam" id="PF04313">
    <property type="entry name" value="HSDR_N"/>
    <property type="match status" value="1"/>
</dbReference>
<dbReference type="Pfam" id="PF22679">
    <property type="entry name" value="T1R_D3-like"/>
    <property type="match status" value="1"/>
</dbReference>
<dbReference type="REBASE" id="33836">
    <property type="entry name" value="Pbr5305ORF4421P"/>
</dbReference>
<dbReference type="CDD" id="cd18030">
    <property type="entry name" value="DEXHc_RE_I_HsdR"/>
    <property type="match status" value="1"/>
</dbReference>
<comment type="catalytic activity">
    <reaction evidence="1 10">
        <text>Endonucleolytic cleavage of DNA to give random double-stranded fragments with terminal 5'-phosphates, ATP is simultaneously hydrolyzed.</text>
        <dbReference type="EC" id="3.1.21.3"/>
    </reaction>
</comment>
<dbReference type="SUPFAM" id="SSF52540">
    <property type="entry name" value="P-loop containing nucleoside triphosphate hydrolases"/>
    <property type="match status" value="2"/>
</dbReference>
<dbReference type="InterPro" id="IPR040980">
    <property type="entry name" value="SWI2_SNF2"/>
</dbReference>
<evidence type="ECO:0000256" key="5">
    <source>
        <dbReference type="ARBA" id="ARBA00022747"/>
    </source>
</evidence>